<gene>
    <name evidence="3" type="ORF">UT51_C0007G0010</name>
</gene>
<feature type="chain" id="PRO_5032992177" evidence="1">
    <location>
        <begin position="28"/>
        <end position="293"/>
    </location>
</feature>
<sequence>MIKKLKIGLVATGLSIALGAVPVIALAADVNFDVITNIVIGTRTYNIAAGSAATTLVLATDGLSLAVEVPTSSNFILVSADRSTLTTTGGTVACTNSESTLTIAGLTGTTRTITPSTTACGAITGGGTPAPAASTGGGAPAAAAIITPVVVTPVVTVDTGCVAGAKFSITTGKACAAATVTPATPATPAVPGVSPAIPATPATVYNFGTELQRFLNDKLNLGLVLDGKLGPKTIAVIKTWQADNGLVPDGLIGAKTKAMMNAGATPATPASTSQSTGSYNFGTTTLKKNCKDS</sequence>
<evidence type="ECO:0000313" key="3">
    <source>
        <dbReference type="EMBL" id="KKR20156.1"/>
    </source>
</evidence>
<dbReference type="GO" id="GO:0006508">
    <property type="term" value="P:proteolysis"/>
    <property type="evidence" value="ECO:0007669"/>
    <property type="project" value="UniProtKB-KW"/>
</dbReference>
<dbReference type="EMBL" id="LBXB01000007">
    <property type="protein sequence ID" value="KKR20156.1"/>
    <property type="molecule type" value="Genomic_DNA"/>
</dbReference>
<feature type="domain" description="Peptidoglycan binding-like" evidence="2">
    <location>
        <begin position="210"/>
        <end position="260"/>
    </location>
</feature>
<reference evidence="3 4" key="1">
    <citation type="journal article" date="2015" name="Nature">
        <title>rRNA introns, odd ribosomes, and small enigmatic genomes across a large radiation of phyla.</title>
        <authorList>
            <person name="Brown C.T."/>
            <person name="Hug L.A."/>
            <person name="Thomas B.C."/>
            <person name="Sharon I."/>
            <person name="Castelle C.J."/>
            <person name="Singh A."/>
            <person name="Wilkins M.J."/>
            <person name="Williams K.H."/>
            <person name="Banfield J.F."/>
        </authorList>
    </citation>
    <scope>NUCLEOTIDE SEQUENCE [LARGE SCALE GENOMIC DNA]</scope>
</reference>
<accession>A0A837HV56</accession>
<proteinExistence type="predicted"/>
<comment type="caution">
    <text evidence="3">The sequence shown here is derived from an EMBL/GenBank/DDBJ whole genome shotgun (WGS) entry which is preliminary data.</text>
</comment>
<dbReference type="AlphaFoldDB" id="A0A837HV56"/>
<dbReference type="InterPro" id="IPR036366">
    <property type="entry name" value="PGBDSf"/>
</dbReference>
<name>A0A837HV56_9BACT</name>
<evidence type="ECO:0000313" key="4">
    <source>
        <dbReference type="Proteomes" id="UP000034656"/>
    </source>
</evidence>
<keyword evidence="3" id="KW-0378">Hydrolase</keyword>
<keyword evidence="1" id="KW-0732">Signal</keyword>
<feature type="signal peptide" evidence="1">
    <location>
        <begin position="1"/>
        <end position="27"/>
    </location>
</feature>
<dbReference type="GO" id="GO:0008233">
    <property type="term" value="F:peptidase activity"/>
    <property type="evidence" value="ECO:0007669"/>
    <property type="project" value="UniProtKB-KW"/>
</dbReference>
<dbReference type="Proteomes" id="UP000034656">
    <property type="component" value="Unassembled WGS sequence"/>
</dbReference>
<dbReference type="Pfam" id="PF01471">
    <property type="entry name" value="PG_binding_1"/>
    <property type="match status" value="1"/>
</dbReference>
<evidence type="ECO:0000256" key="1">
    <source>
        <dbReference type="SAM" id="SignalP"/>
    </source>
</evidence>
<dbReference type="InterPro" id="IPR002477">
    <property type="entry name" value="Peptidoglycan-bd-like"/>
</dbReference>
<evidence type="ECO:0000259" key="2">
    <source>
        <dbReference type="Pfam" id="PF01471"/>
    </source>
</evidence>
<dbReference type="Gene3D" id="1.10.101.10">
    <property type="entry name" value="PGBD-like superfamily/PGBD"/>
    <property type="match status" value="1"/>
</dbReference>
<organism evidence="3 4">
    <name type="scientific">Candidatus Nomurabacteria bacterium GW2011_GWC2_39_41</name>
    <dbReference type="NCBI Taxonomy" id="1618754"/>
    <lineage>
        <taxon>Bacteria</taxon>
        <taxon>Candidatus Nomuraibacteriota</taxon>
    </lineage>
</organism>
<dbReference type="InterPro" id="IPR036365">
    <property type="entry name" value="PGBD-like_sf"/>
</dbReference>
<keyword evidence="3" id="KW-0645">Protease</keyword>
<protein>
    <submittedName>
        <fullName evidence="3">Antifreeze glycoprotein/trypsinogen-like protein protease chimeric</fullName>
    </submittedName>
</protein>
<dbReference type="SUPFAM" id="SSF47090">
    <property type="entry name" value="PGBD-like"/>
    <property type="match status" value="1"/>
</dbReference>